<keyword evidence="3" id="KW-0472">Membrane</keyword>
<accession>A0A1J5R915</accession>
<name>A0A1J5R915_9ZZZZ</name>
<dbReference type="EMBL" id="MLJW01000230">
    <property type="protein sequence ID" value="OIQ92510.1"/>
    <property type="molecule type" value="Genomic_DNA"/>
</dbReference>
<comment type="caution">
    <text evidence="5">The sequence shown here is derived from an EMBL/GenBank/DDBJ whole genome shotgun (WGS) entry which is preliminary data.</text>
</comment>
<dbReference type="Pfam" id="PF06629">
    <property type="entry name" value="MipA"/>
    <property type="match status" value="1"/>
</dbReference>
<keyword evidence="2" id="KW-0732">Signal</keyword>
<evidence type="ECO:0000256" key="4">
    <source>
        <dbReference type="ARBA" id="ARBA00023237"/>
    </source>
</evidence>
<protein>
    <submittedName>
        <fullName evidence="5">Outer membrane protein OmpV</fullName>
    </submittedName>
</protein>
<evidence type="ECO:0000313" key="5">
    <source>
        <dbReference type="EMBL" id="OIQ92510.1"/>
    </source>
</evidence>
<proteinExistence type="predicted"/>
<reference evidence="5" key="1">
    <citation type="submission" date="2016-10" db="EMBL/GenBank/DDBJ databases">
        <title>Sequence of Gallionella enrichment culture.</title>
        <authorList>
            <person name="Poehlein A."/>
            <person name="Muehling M."/>
            <person name="Daniel R."/>
        </authorList>
    </citation>
    <scope>NUCLEOTIDE SEQUENCE</scope>
</reference>
<organism evidence="5">
    <name type="scientific">mine drainage metagenome</name>
    <dbReference type="NCBI Taxonomy" id="410659"/>
    <lineage>
        <taxon>unclassified sequences</taxon>
        <taxon>metagenomes</taxon>
        <taxon>ecological metagenomes</taxon>
    </lineage>
</organism>
<gene>
    <name evidence="5" type="primary">ompV_4</name>
    <name evidence="5" type="ORF">GALL_255830</name>
</gene>
<dbReference type="PANTHER" id="PTHR38776:SF1">
    <property type="entry name" value="MLTA-INTERACTING PROTEIN-RELATED"/>
    <property type="match status" value="1"/>
</dbReference>
<comment type="subcellular location">
    <subcellularLocation>
        <location evidence="1">Cell outer membrane</location>
    </subcellularLocation>
</comment>
<dbReference type="AlphaFoldDB" id="A0A1J5R915"/>
<dbReference type="PANTHER" id="PTHR38776">
    <property type="entry name" value="MLTA-INTERACTING PROTEIN-RELATED"/>
    <property type="match status" value="1"/>
</dbReference>
<dbReference type="InterPro" id="IPR010583">
    <property type="entry name" value="MipA"/>
</dbReference>
<keyword evidence="4" id="KW-0998">Cell outer membrane</keyword>
<evidence type="ECO:0000256" key="2">
    <source>
        <dbReference type="ARBA" id="ARBA00022729"/>
    </source>
</evidence>
<evidence type="ECO:0000256" key="1">
    <source>
        <dbReference type="ARBA" id="ARBA00004442"/>
    </source>
</evidence>
<evidence type="ECO:0000256" key="3">
    <source>
        <dbReference type="ARBA" id="ARBA00023136"/>
    </source>
</evidence>
<sequence length="457" mass="50343">MDMNKPACLLSLLALLLPGVANAGSDTLVDLLAIPGSVGLGVMLRSQQSPYKGAGVSNDLVPIYLYEGKRVFLHDTRVGIKLSDEPRHRLDLFLDYRSEGFPYDRTPASLAGMRIRRPSTDLGLGYRYRSDWGNLDAEVLHDVDNVSKGAELRLGYNFDWQSGRWHLRPGVILSRRNASLNNYYYGVSPDEAAPLRPAYLPGAGTDLRLGLYGYYALSARWRLLGGLSVNLLDAGVRNSPIVHSGPQPAAVLGAAYDFGSHESYSAPGLPVHVKLLYGRSTDCNLLPVMTLRCGSTATSDNTRIAGIELGRPLVERVNGWPLDFVGYVGVVRHDENGLQPNAWQFDAYIKAYYYGFPWSRYVRTRLGMGAGFSLAQRVPYVEERDQARRGRNTSKLLNYLDPSIDISVGDLIGARSLKETYFGVGASHRSGIFGAARMFGNINGGSNYLYTYIEAKI</sequence>
<dbReference type="GO" id="GO:0009279">
    <property type="term" value="C:cell outer membrane"/>
    <property type="evidence" value="ECO:0007669"/>
    <property type="project" value="UniProtKB-SubCell"/>
</dbReference>